<keyword evidence="12 18" id="KW-0548">Nucleotidyltransferase</keyword>
<feature type="transmembrane region" description="Helical" evidence="19">
    <location>
        <begin position="170"/>
        <end position="190"/>
    </location>
</feature>
<evidence type="ECO:0000256" key="18">
    <source>
        <dbReference type="RuleBase" id="RU003938"/>
    </source>
</evidence>
<dbReference type="GO" id="GO:0005886">
    <property type="term" value="C:plasma membrane"/>
    <property type="evidence" value="ECO:0007669"/>
    <property type="project" value="UniProtKB-SubCell"/>
</dbReference>
<feature type="transmembrane region" description="Helical" evidence="19">
    <location>
        <begin position="210"/>
        <end position="230"/>
    </location>
</feature>
<keyword evidence="10 18" id="KW-0808">Transferase</keyword>
<keyword evidence="8" id="KW-1003">Cell membrane</keyword>
<evidence type="ECO:0000256" key="4">
    <source>
        <dbReference type="ARBA" id="ARBA00005189"/>
    </source>
</evidence>
<evidence type="ECO:0000256" key="8">
    <source>
        <dbReference type="ARBA" id="ARBA00022475"/>
    </source>
</evidence>
<evidence type="ECO:0000313" key="21">
    <source>
        <dbReference type="Proteomes" id="UP000319897"/>
    </source>
</evidence>
<keyword evidence="9" id="KW-0444">Lipid biosynthesis</keyword>
<comment type="pathway">
    <text evidence="3 18">Phospholipid metabolism; CDP-diacylglycerol biosynthesis; CDP-diacylglycerol from sn-glycerol 3-phosphate: step 3/3.</text>
</comment>
<dbReference type="PROSITE" id="PS01315">
    <property type="entry name" value="CDS"/>
    <property type="match status" value="1"/>
</dbReference>
<reference evidence="20 21" key="1">
    <citation type="submission" date="2019-06" db="EMBL/GenBank/DDBJ databases">
        <authorList>
            <person name="Lee I."/>
            <person name="Jang G.I."/>
            <person name="Hwang C.Y."/>
        </authorList>
    </citation>
    <scope>NUCLEOTIDE SEQUENCE [LARGE SCALE GENOMIC DNA]</scope>
    <source>
        <strain evidence="20 21">PAMC 28131</strain>
    </source>
</reference>
<evidence type="ECO:0000256" key="5">
    <source>
        <dbReference type="ARBA" id="ARBA00010185"/>
    </source>
</evidence>
<dbReference type="PANTHER" id="PTHR46382:SF1">
    <property type="entry name" value="PHOSPHATIDATE CYTIDYLYLTRANSFERASE"/>
    <property type="match status" value="1"/>
</dbReference>
<dbReference type="AlphaFoldDB" id="A0A501XDT7"/>
<keyword evidence="16" id="KW-0594">Phospholipid biosynthesis</keyword>
<dbReference type="OrthoDB" id="9799199at2"/>
<gene>
    <name evidence="20" type="ORF">FJQ54_16325</name>
</gene>
<dbReference type="PANTHER" id="PTHR46382">
    <property type="entry name" value="PHOSPHATIDATE CYTIDYLYLTRANSFERASE"/>
    <property type="match status" value="1"/>
</dbReference>
<evidence type="ECO:0000256" key="3">
    <source>
        <dbReference type="ARBA" id="ARBA00005119"/>
    </source>
</evidence>
<keyword evidence="11 18" id="KW-0812">Transmembrane</keyword>
<comment type="caution">
    <text evidence="20">The sequence shown here is derived from an EMBL/GenBank/DDBJ whole genome shotgun (WGS) entry which is preliminary data.</text>
</comment>
<evidence type="ECO:0000256" key="12">
    <source>
        <dbReference type="ARBA" id="ARBA00022695"/>
    </source>
</evidence>
<comment type="subcellular location">
    <subcellularLocation>
        <location evidence="2">Cell membrane</location>
        <topology evidence="2">Multi-pass membrane protein</topology>
    </subcellularLocation>
</comment>
<name>A0A501XDT7_9SPHN</name>
<evidence type="ECO:0000256" key="13">
    <source>
        <dbReference type="ARBA" id="ARBA00022989"/>
    </source>
</evidence>
<evidence type="ECO:0000256" key="17">
    <source>
        <dbReference type="ARBA" id="ARBA00023264"/>
    </source>
</evidence>
<dbReference type="EC" id="2.7.7.41" evidence="6 18"/>
<evidence type="ECO:0000256" key="19">
    <source>
        <dbReference type="SAM" id="Phobius"/>
    </source>
</evidence>
<keyword evidence="17" id="KW-1208">Phospholipid metabolism</keyword>
<dbReference type="GO" id="GO:0016024">
    <property type="term" value="P:CDP-diacylglycerol biosynthetic process"/>
    <property type="evidence" value="ECO:0007669"/>
    <property type="project" value="UniProtKB-UniPathway"/>
</dbReference>
<dbReference type="InterPro" id="IPR000374">
    <property type="entry name" value="PC_trans"/>
</dbReference>
<keyword evidence="21" id="KW-1185">Reference proteome</keyword>
<feature type="transmembrane region" description="Helical" evidence="19">
    <location>
        <begin position="53"/>
        <end position="86"/>
    </location>
</feature>
<comment type="catalytic activity">
    <reaction evidence="1 18">
        <text>a 1,2-diacyl-sn-glycero-3-phosphate + CTP + H(+) = a CDP-1,2-diacyl-sn-glycerol + diphosphate</text>
        <dbReference type="Rhea" id="RHEA:16229"/>
        <dbReference type="ChEBI" id="CHEBI:15378"/>
        <dbReference type="ChEBI" id="CHEBI:33019"/>
        <dbReference type="ChEBI" id="CHEBI:37563"/>
        <dbReference type="ChEBI" id="CHEBI:58332"/>
        <dbReference type="ChEBI" id="CHEBI:58608"/>
        <dbReference type="EC" id="2.7.7.41"/>
    </reaction>
</comment>
<evidence type="ECO:0000313" key="20">
    <source>
        <dbReference type="EMBL" id="TPE58619.1"/>
    </source>
</evidence>
<protein>
    <recommendedName>
        <fullName evidence="7 18">Phosphatidate cytidylyltransferase</fullName>
        <ecNumber evidence="6 18">2.7.7.41</ecNumber>
    </recommendedName>
</protein>
<evidence type="ECO:0000256" key="1">
    <source>
        <dbReference type="ARBA" id="ARBA00001698"/>
    </source>
</evidence>
<evidence type="ECO:0000256" key="14">
    <source>
        <dbReference type="ARBA" id="ARBA00023098"/>
    </source>
</evidence>
<feature type="transmembrane region" description="Helical" evidence="19">
    <location>
        <begin position="236"/>
        <end position="254"/>
    </location>
</feature>
<comment type="similarity">
    <text evidence="5 18">Belongs to the CDS family.</text>
</comment>
<feature type="transmembrane region" description="Helical" evidence="19">
    <location>
        <begin position="146"/>
        <end position="164"/>
    </location>
</feature>
<keyword evidence="15 19" id="KW-0472">Membrane</keyword>
<dbReference type="EMBL" id="VFSU01000034">
    <property type="protein sequence ID" value="TPE58619.1"/>
    <property type="molecule type" value="Genomic_DNA"/>
</dbReference>
<comment type="pathway">
    <text evidence="4">Lipid metabolism.</text>
</comment>
<keyword evidence="13 19" id="KW-1133">Transmembrane helix</keyword>
<evidence type="ECO:0000256" key="6">
    <source>
        <dbReference type="ARBA" id="ARBA00012487"/>
    </source>
</evidence>
<evidence type="ECO:0000256" key="10">
    <source>
        <dbReference type="ARBA" id="ARBA00022679"/>
    </source>
</evidence>
<sequence>MRRCGSPPCCGRISTKMCCATQSTPSRGGSGAMAAVEPVVAASGGSNLKSRVVVALFLGVVAIADIWIGGPAFTLMIAAGVGLVLWEWGAMHGTPLGWRVAGLVALAGASVLAHLRQPLPALILLLSAILILLALSILMRTGGKRWISTGLAYAGLPAVALIWLRQQPDGFALVMWTMGLVWATDILAYFAGRAIGGPKIWPAVSPNKTWAGLAGGMTGAALFSMLFAHYAGWPQALPLMALLGAGLAVVAQAGDFFESWLKRRAGVKDSGKLLPGHGGIMDRVDGLVPVACAVALWVSLQQPAEYVMAMTERLA</sequence>
<dbReference type="Proteomes" id="UP000319897">
    <property type="component" value="Unassembled WGS sequence"/>
</dbReference>
<proteinExistence type="inferred from homology"/>
<keyword evidence="14" id="KW-0443">Lipid metabolism</keyword>
<dbReference type="GO" id="GO:0004605">
    <property type="term" value="F:phosphatidate cytidylyltransferase activity"/>
    <property type="evidence" value="ECO:0007669"/>
    <property type="project" value="UniProtKB-EC"/>
</dbReference>
<evidence type="ECO:0000256" key="11">
    <source>
        <dbReference type="ARBA" id="ARBA00022692"/>
    </source>
</evidence>
<accession>A0A501XDT7</accession>
<feature type="transmembrane region" description="Helical" evidence="19">
    <location>
        <begin position="121"/>
        <end position="139"/>
    </location>
</feature>
<organism evidence="20 21">
    <name type="scientific">Sandaracinobacter neustonicus</name>
    <dbReference type="NCBI Taxonomy" id="1715348"/>
    <lineage>
        <taxon>Bacteria</taxon>
        <taxon>Pseudomonadati</taxon>
        <taxon>Pseudomonadota</taxon>
        <taxon>Alphaproteobacteria</taxon>
        <taxon>Sphingomonadales</taxon>
        <taxon>Sphingosinicellaceae</taxon>
        <taxon>Sandaracinobacter</taxon>
    </lineage>
</organism>
<evidence type="ECO:0000256" key="9">
    <source>
        <dbReference type="ARBA" id="ARBA00022516"/>
    </source>
</evidence>
<evidence type="ECO:0000256" key="15">
    <source>
        <dbReference type="ARBA" id="ARBA00023136"/>
    </source>
</evidence>
<evidence type="ECO:0000256" key="7">
    <source>
        <dbReference type="ARBA" id="ARBA00019373"/>
    </source>
</evidence>
<evidence type="ECO:0000256" key="16">
    <source>
        <dbReference type="ARBA" id="ARBA00023209"/>
    </source>
</evidence>
<dbReference type="UniPathway" id="UPA00557">
    <property type="reaction ID" value="UER00614"/>
</dbReference>
<dbReference type="Pfam" id="PF01148">
    <property type="entry name" value="CTP_transf_1"/>
    <property type="match status" value="1"/>
</dbReference>
<evidence type="ECO:0000256" key="2">
    <source>
        <dbReference type="ARBA" id="ARBA00004651"/>
    </source>
</evidence>